<dbReference type="InterPro" id="IPR013783">
    <property type="entry name" value="Ig-like_fold"/>
</dbReference>
<organism evidence="1 2">
    <name type="scientific">Quercus suber</name>
    <name type="common">Cork oak</name>
    <dbReference type="NCBI Taxonomy" id="58331"/>
    <lineage>
        <taxon>Eukaryota</taxon>
        <taxon>Viridiplantae</taxon>
        <taxon>Streptophyta</taxon>
        <taxon>Embryophyta</taxon>
        <taxon>Tracheophyta</taxon>
        <taxon>Spermatophyta</taxon>
        <taxon>Magnoliopsida</taxon>
        <taxon>eudicotyledons</taxon>
        <taxon>Gunneridae</taxon>
        <taxon>Pentapetalae</taxon>
        <taxon>rosids</taxon>
        <taxon>fabids</taxon>
        <taxon>Fagales</taxon>
        <taxon>Fagaceae</taxon>
        <taxon>Quercus</taxon>
    </lineage>
</organism>
<dbReference type="Proteomes" id="UP000237347">
    <property type="component" value="Unassembled WGS sequence"/>
</dbReference>
<sequence>MELTTQCASCLLSCTPKLLNNLLKTSRRLVLSTTTTLRNQKRSGPSPPRLKIMNARRECGGGVGGGAEVDTVVAVKEKLKSERFKVYRGSPTPFGATTRDGSVNFAIFFANAVSATLCLISPSDLHDVIEFAFFFSFW</sequence>
<comment type="caution">
    <text evidence="1">The sequence shown here is derived from an EMBL/GenBank/DDBJ whole genome shotgun (WGS) entry which is preliminary data.</text>
</comment>
<name>A0AAW0KTQ0_QUESU</name>
<proteinExistence type="predicted"/>
<dbReference type="InterPro" id="IPR014756">
    <property type="entry name" value="Ig_E-set"/>
</dbReference>
<gene>
    <name evidence="1" type="primary">ISA1_0</name>
    <name evidence="1" type="ORF">CFP56_014313</name>
</gene>
<accession>A0AAW0KTQ0</accession>
<dbReference type="Gramene" id="rna-CFP56_30372">
    <property type="protein sequence ID" value="cds-POE81182.1"/>
    <property type="gene ID" value="gene-CFP56_30372"/>
</dbReference>
<dbReference type="SUPFAM" id="SSF81296">
    <property type="entry name" value="E set domains"/>
    <property type="match status" value="1"/>
</dbReference>
<dbReference type="EMBL" id="PKMF04000227">
    <property type="protein sequence ID" value="KAK7842082.1"/>
    <property type="molecule type" value="Genomic_DNA"/>
</dbReference>
<reference evidence="1 2" key="1">
    <citation type="journal article" date="2018" name="Sci. Data">
        <title>The draft genome sequence of cork oak.</title>
        <authorList>
            <person name="Ramos A.M."/>
            <person name="Usie A."/>
            <person name="Barbosa P."/>
            <person name="Barros P.M."/>
            <person name="Capote T."/>
            <person name="Chaves I."/>
            <person name="Simoes F."/>
            <person name="Abreu I."/>
            <person name="Carrasquinho I."/>
            <person name="Faro C."/>
            <person name="Guimaraes J.B."/>
            <person name="Mendonca D."/>
            <person name="Nobrega F."/>
            <person name="Rodrigues L."/>
            <person name="Saibo N.J.M."/>
            <person name="Varela M.C."/>
            <person name="Egas C."/>
            <person name="Matos J."/>
            <person name="Miguel C.M."/>
            <person name="Oliveira M.M."/>
            <person name="Ricardo C.P."/>
            <person name="Goncalves S."/>
        </authorList>
    </citation>
    <scope>NUCLEOTIDE SEQUENCE [LARGE SCALE GENOMIC DNA]</scope>
    <source>
        <strain evidence="2">cv. HL8</strain>
    </source>
</reference>
<dbReference type="Gene3D" id="2.60.40.10">
    <property type="entry name" value="Immunoglobulins"/>
    <property type="match status" value="1"/>
</dbReference>
<protein>
    <submittedName>
        <fullName evidence="1">Isoamylase 1</fullName>
    </submittedName>
</protein>
<dbReference type="AlphaFoldDB" id="A0AAW0KTQ0"/>
<keyword evidence="2" id="KW-1185">Reference proteome</keyword>
<evidence type="ECO:0000313" key="2">
    <source>
        <dbReference type="Proteomes" id="UP000237347"/>
    </source>
</evidence>
<evidence type="ECO:0000313" key="1">
    <source>
        <dbReference type="EMBL" id="KAK7842082.1"/>
    </source>
</evidence>